<evidence type="ECO:0000256" key="3">
    <source>
        <dbReference type="ARBA" id="ARBA00022723"/>
    </source>
</evidence>
<evidence type="ECO:0000256" key="2">
    <source>
        <dbReference type="ARBA" id="ARBA00006676"/>
    </source>
</evidence>
<comment type="cofactor">
    <cofactor evidence="1">
        <name>Zn(2+)</name>
        <dbReference type="ChEBI" id="CHEBI:29105"/>
    </cofactor>
</comment>
<dbReference type="NCBIfam" id="NF006848">
    <property type="entry name" value="PRK09358.1-3"/>
    <property type="match status" value="1"/>
</dbReference>
<dbReference type="PANTHER" id="PTHR43114:SF6">
    <property type="entry name" value="ADENINE DEAMINASE"/>
    <property type="match status" value="1"/>
</dbReference>
<accession>A0A2N9VTW4</accession>
<dbReference type="Gene3D" id="3.20.20.140">
    <property type="entry name" value="Metal-dependent hydrolases"/>
    <property type="match status" value="1"/>
</dbReference>
<dbReference type="OrthoDB" id="105475at2"/>
<dbReference type="CDD" id="cd01320">
    <property type="entry name" value="ADA"/>
    <property type="match status" value="1"/>
</dbReference>
<sequence length="339" mass="36724">MVLKAELHCHIEGAASTGLVERKAVKYGANVSSFVQGGKFVWHDFTSFLRAYDQASMLFRTEEDYADLAEDYLLSLSRQDAIYSEVFISTDHAISAGLDPRAYIEGLAEGMRRAKAATGIEGRMIATGLRHKGPDAVLAAAQYIVDNPHPLVTGFGMAGDERMHAPKDFTAAFALARSAGLGITVHAGELSGWESVADALDALKPGRIGHGVRAIENPDLVKRLADEQILLECCPGSNISLSVYSDFPAHPFAELAKAGVPVTLNSDDPPYFHTDLAREYEIAATYFGYDDDMLNKVTETAIKAAFVDEDTRTALLERLYPDKTVRVADELFAGSVSSS</sequence>
<gene>
    <name evidence="7" type="ORF">B5P45_21080</name>
</gene>
<dbReference type="SUPFAM" id="SSF51556">
    <property type="entry name" value="Metallo-dependent hydrolases"/>
    <property type="match status" value="1"/>
</dbReference>
<dbReference type="InterPro" id="IPR032466">
    <property type="entry name" value="Metal_Hydrolase"/>
</dbReference>
<dbReference type="GO" id="GO:0016814">
    <property type="term" value="F:hydrolase activity, acting on carbon-nitrogen (but not peptide) bonds, in cyclic amidines"/>
    <property type="evidence" value="ECO:0007669"/>
    <property type="project" value="UniProtKB-ARBA"/>
</dbReference>
<evidence type="ECO:0000313" key="8">
    <source>
        <dbReference type="Proteomes" id="UP000232163"/>
    </source>
</evidence>
<name>A0A2N9VTW4_9HYPH</name>
<feature type="domain" description="Adenosine deaminase" evidence="6">
    <location>
        <begin position="4"/>
        <end position="320"/>
    </location>
</feature>
<comment type="caution">
    <text evidence="7">The sequence shown here is derived from an EMBL/GenBank/DDBJ whole genome shotgun (WGS) entry which is preliminary data.</text>
</comment>
<reference evidence="8" key="1">
    <citation type="journal article" date="2017" name="Int J Environ Stud">
        <title>Does the Miocene-Pliocene relict legume Oxytropis triphylla form nitrogen-fixing nodules with a combination of bacterial strains?</title>
        <authorList>
            <person name="Safronova V."/>
            <person name="Belimov A."/>
            <person name="Sazanova A."/>
            <person name="Kuznetsova I."/>
            <person name="Popova J."/>
            <person name="Andronov E."/>
            <person name="Verkhozina A."/>
            <person name="Tikhonovich I."/>
        </authorList>
    </citation>
    <scope>NUCLEOTIDE SEQUENCE [LARGE SCALE GENOMIC DNA]</scope>
    <source>
        <strain evidence="8">Tri-38</strain>
    </source>
</reference>
<dbReference type="InterPro" id="IPR001365">
    <property type="entry name" value="A_deaminase_dom"/>
</dbReference>
<evidence type="ECO:0000256" key="1">
    <source>
        <dbReference type="ARBA" id="ARBA00001947"/>
    </source>
</evidence>
<dbReference type="NCBIfam" id="TIGR01430">
    <property type="entry name" value="aden_deam"/>
    <property type="match status" value="1"/>
</dbReference>
<dbReference type="Proteomes" id="UP000232163">
    <property type="component" value="Unassembled WGS sequence"/>
</dbReference>
<dbReference type="RefSeq" id="WP_100000520.1">
    <property type="nucleotide sequence ID" value="NZ_CP017940.1"/>
</dbReference>
<dbReference type="PANTHER" id="PTHR43114">
    <property type="entry name" value="ADENINE DEAMINASE"/>
    <property type="match status" value="1"/>
</dbReference>
<dbReference type="GO" id="GO:0019239">
    <property type="term" value="F:deaminase activity"/>
    <property type="evidence" value="ECO:0007669"/>
    <property type="project" value="InterPro"/>
</dbReference>
<comment type="similarity">
    <text evidence="2">Belongs to the metallo-dependent hydrolases superfamily. Adenosine and AMP deaminases family.</text>
</comment>
<dbReference type="EMBL" id="MZMT01000049">
    <property type="protein sequence ID" value="PIO42932.1"/>
    <property type="molecule type" value="Genomic_DNA"/>
</dbReference>
<evidence type="ECO:0000256" key="4">
    <source>
        <dbReference type="ARBA" id="ARBA00022801"/>
    </source>
</evidence>
<evidence type="ECO:0000313" key="7">
    <source>
        <dbReference type="EMBL" id="PIO42932.1"/>
    </source>
</evidence>
<protein>
    <submittedName>
        <fullName evidence="7">Adenosine deaminase</fullName>
    </submittedName>
</protein>
<keyword evidence="3" id="KW-0479">Metal-binding</keyword>
<keyword evidence="8" id="KW-1185">Reference proteome</keyword>
<dbReference type="Pfam" id="PF00962">
    <property type="entry name" value="A_deaminase"/>
    <property type="match status" value="1"/>
</dbReference>
<dbReference type="InterPro" id="IPR006330">
    <property type="entry name" value="Ado/ade_deaminase"/>
</dbReference>
<organism evidence="7 8">
    <name type="scientific">Phyllobacterium zundukense</name>
    <dbReference type="NCBI Taxonomy" id="1867719"/>
    <lineage>
        <taxon>Bacteria</taxon>
        <taxon>Pseudomonadati</taxon>
        <taxon>Pseudomonadota</taxon>
        <taxon>Alphaproteobacteria</taxon>
        <taxon>Hyphomicrobiales</taxon>
        <taxon>Phyllobacteriaceae</taxon>
        <taxon>Phyllobacterium</taxon>
    </lineage>
</organism>
<keyword evidence="5" id="KW-0862">Zinc</keyword>
<evidence type="ECO:0000256" key="5">
    <source>
        <dbReference type="ARBA" id="ARBA00022833"/>
    </source>
</evidence>
<dbReference type="AlphaFoldDB" id="A0A2N9VTW4"/>
<keyword evidence="4" id="KW-0378">Hydrolase</keyword>
<proteinExistence type="inferred from homology"/>
<dbReference type="KEGG" id="pht:BLM14_17020"/>
<evidence type="ECO:0000259" key="6">
    <source>
        <dbReference type="Pfam" id="PF00962"/>
    </source>
</evidence>
<dbReference type="GO" id="GO:0046872">
    <property type="term" value="F:metal ion binding"/>
    <property type="evidence" value="ECO:0007669"/>
    <property type="project" value="UniProtKB-KW"/>
</dbReference>